<dbReference type="KEGG" id="hmn:HM131_15870"/>
<organism evidence="1 2">
    <name type="scientific">Halobacillus mangrovi</name>
    <dbReference type="NCBI Taxonomy" id="402384"/>
    <lineage>
        <taxon>Bacteria</taxon>
        <taxon>Bacillati</taxon>
        <taxon>Bacillota</taxon>
        <taxon>Bacilli</taxon>
        <taxon>Bacillales</taxon>
        <taxon>Bacillaceae</taxon>
        <taxon>Halobacillus</taxon>
    </lineage>
</organism>
<name>A0A1W5ZYD0_9BACI</name>
<protein>
    <submittedName>
        <fullName evidence="1">Uncharacterized protein</fullName>
    </submittedName>
</protein>
<gene>
    <name evidence="1" type="ORF">HM131_15870</name>
</gene>
<dbReference type="EMBL" id="CP020772">
    <property type="protein sequence ID" value="ARI78237.1"/>
    <property type="molecule type" value="Genomic_DNA"/>
</dbReference>
<reference evidence="1 2" key="1">
    <citation type="submission" date="2017-04" db="EMBL/GenBank/DDBJ databases">
        <title>The whole genome sequencing and assembly of Halobacillus mangrovi strain.</title>
        <authorList>
            <person name="Lee S.-J."/>
            <person name="Park M.-K."/>
            <person name="Kim J.-Y."/>
            <person name="Lee Y.-J."/>
            <person name="Yi H."/>
            <person name="Bahn Y.-S."/>
            <person name="Kim J.F."/>
            <person name="Lee D.-W."/>
        </authorList>
    </citation>
    <scope>NUCLEOTIDE SEQUENCE [LARGE SCALE GENOMIC DNA]</scope>
    <source>
        <strain evidence="1 2">KTB 131</strain>
    </source>
</reference>
<dbReference type="AlphaFoldDB" id="A0A1W5ZYD0"/>
<dbReference type="RefSeq" id="WP_085030696.1">
    <property type="nucleotide sequence ID" value="NZ_CP020772.1"/>
</dbReference>
<proteinExistence type="predicted"/>
<accession>A0A1W5ZYD0</accession>
<evidence type="ECO:0000313" key="1">
    <source>
        <dbReference type="EMBL" id="ARI78237.1"/>
    </source>
</evidence>
<keyword evidence="2" id="KW-1185">Reference proteome</keyword>
<dbReference type="STRING" id="402384.HM131_15870"/>
<sequence length="168" mass="19975">MPKKTDLTRQKFGRLTVIEESGRAEGSGHIKWLCKCDCGNETSVRADHLRSNHTKSCGCKRRPHGMRCTRFYRIWTCMKQRATNENAQNYNDYGGRGIILCPRWRKFENFRDDMYESYVKHVDQHGESNTSIERMNNDKRYTPWNCRFATWEEQANNRRPRTTEVEEA</sequence>
<dbReference type="Proteomes" id="UP000192527">
    <property type="component" value="Chromosome"/>
</dbReference>
<evidence type="ECO:0000313" key="2">
    <source>
        <dbReference type="Proteomes" id="UP000192527"/>
    </source>
</evidence>